<accession>A0ABR7RCK3</accession>
<dbReference type="RefSeq" id="WP_187780594.1">
    <property type="nucleotide sequence ID" value="NZ_JACTUZ010000160.1"/>
</dbReference>
<reference evidence="1 2" key="1">
    <citation type="journal article" date="2009" name="Int. J. Syst. Evol. Microbiol.">
        <title>Transfer of Teichococcus ludipueritiae and Muricoccus roseus to the genus Roseomonas, as Roseomonas ludipueritiae comb. nov. and Roseomonas rosea comb. nov., respectively, and emended description of the genus Roseomonas.</title>
        <authorList>
            <person name="Sanchez-Porro C."/>
            <person name="Gallego V."/>
            <person name="Busse H.J."/>
            <person name="Kampfer P."/>
            <person name="Ventosa A."/>
        </authorList>
    </citation>
    <scope>NUCLEOTIDE SEQUENCE [LARGE SCALE GENOMIC DNA]</scope>
    <source>
        <strain evidence="1 2">DSM 14915</strain>
    </source>
</reference>
<gene>
    <name evidence="1" type="ORF">IBL25_21760</name>
</gene>
<proteinExistence type="predicted"/>
<comment type="caution">
    <text evidence="1">The sequence shown here is derived from an EMBL/GenBank/DDBJ whole genome shotgun (WGS) entry which is preliminary data.</text>
</comment>
<dbReference type="EMBL" id="JACTUZ010000160">
    <property type="protein sequence ID" value="MBC9179572.1"/>
    <property type="molecule type" value="Genomic_DNA"/>
</dbReference>
<evidence type="ECO:0000313" key="2">
    <source>
        <dbReference type="Proteomes" id="UP000603940"/>
    </source>
</evidence>
<sequence>MSAPAHRPIAYQEKSRAYEQRRKEWQDRVWPKLAERLRQQAEKKEGKQ</sequence>
<protein>
    <submittedName>
        <fullName evidence="1">Uncharacterized protein</fullName>
    </submittedName>
</protein>
<keyword evidence="2" id="KW-1185">Reference proteome</keyword>
<evidence type="ECO:0000313" key="1">
    <source>
        <dbReference type="EMBL" id="MBC9179572.1"/>
    </source>
</evidence>
<organism evidence="1 2">
    <name type="scientific">Pseudoroseomonas ludipueritiae</name>
    <dbReference type="NCBI Taxonomy" id="198093"/>
    <lineage>
        <taxon>Bacteria</taxon>
        <taxon>Pseudomonadati</taxon>
        <taxon>Pseudomonadota</taxon>
        <taxon>Alphaproteobacteria</taxon>
        <taxon>Acetobacterales</taxon>
        <taxon>Acetobacteraceae</taxon>
        <taxon>Pseudoroseomonas</taxon>
    </lineage>
</organism>
<name>A0ABR7RCK3_9PROT</name>
<dbReference type="Proteomes" id="UP000603940">
    <property type="component" value="Unassembled WGS sequence"/>
</dbReference>